<dbReference type="EMBL" id="MU167216">
    <property type="protein sequence ID" value="KAG0150907.1"/>
    <property type="molecule type" value="Genomic_DNA"/>
</dbReference>
<feature type="compositionally biased region" description="Basic residues" evidence="1">
    <location>
        <begin position="87"/>
        <end position="100"/>
    </location>
</feature>
<comment type="caution">
    <text evidence="2">The sequence shown here is derived from an EMBL/GenBank/DDBJ whole genome shotgun (WGS) entry which is preliminary data.</text>
</comment>
<feature type="region of interest" description="Disordered" evidence="1">
    <location>
        <begin position="48"/>
        <end position="174"/>
    </location>
</feature>
<gene>
    <name evidence="2" type="ORF">CROQUDRAFT_720130</name>
</gene>
<evidence type="ECO:0000256" key="1">
    <source>
        <dbReference type="SAM" id="MobiDB-lite"/>
    </source>
</evidence>
<feature type="compositionally biased region" description="Low complexity" evidence="1">
    <location>
        <begin position="127"/>
        <end position="136"/>
    </location>
</feature>
<protein>
    <submittedName>
        <fullName evidence="2">Uncharacterized protein</fullName>
    </submittedName>
</protein>
<reference evidence="2" key="1">
    <citation type="submission" date="2013-11" db="EMBL/GenBank/DDBJ databases">
        <title>Genome sequence of the fusiform rust pathogen reveals effectors for host alternation and coevolution with pine.</title>
        <authorList>
            <consortium name="DOE Joint Genome Institute"/>
            <person name="Smith K."/>
            <person name="Pendleton A."/>
            <person name="Kubisiak T."/>
            <person name="Anderson C."/>
            <person name="Salamov A."/>
            <person name="Aerts A."/>
            <person name="Riley R."/>
            <person name="Clum A."/>
            <person name="Lindquist E."/>
            <person name="Ence D."/>
            <person name="Campbell M."/>
            <person name="Kronenberg Z."/>
            <person name="Feau N."/>
            <person name="Dhillon B."/>
            <person name="Hamelin R."/>
            <person name="Burleigh J."/>
            <person name="Smith J."/>
            <person name="Yandell M."/>
            <person name="Nelson C."/>
            <person name="Grigoriev I."/>
            <person name="Davis J."/>
        </authorList>
    </citation>
    <scope>NUCLEOTIDE SEQUENCE</scope>
    <source>
        <strain evidence="2">G11</strain>
    </source>
</reference>
<dbReference type="OrthoDB" id="10490494at2759"/>
<accession>A0A9P6TFZ1</accession>
<dbReference type="Proteomes" id="UP000886653">
    <property type="component" value="Unassembled WGS sequence"/>
</dbReference>
<keyword evidence="3" id="KW-1185">Reference proteome</keyword>
<feature type="compositionally biased region" description="Basic and acidic residues" evidence="1">
    <location>
        <begin position="143"/>
        <end position="157"/>
    </location>
</feature>
<organism evidence="2 3">
    <name type="scientific">Cronartium quercuum f. sp. fusiforme G11</name>
    <dbReference type="NCBI Taxonomy" id="708437"/>
    <lineage>
        <taxon>Eukaryota</taxon>
        <taxon>Fungi</taxon>
        <taxon>Dikarya</taxon>
        <taxon>Basidiomycota</taxon>
        <taxon>Pucciniomycotina</taxon>
        <taxon>Pucciniomycetes</taxon>
        <taxon>Pucciniales</taxon>
        <taxon>Coleosporiaceae</taxon>
        <taxon>Cronartium</taxon>
    </lineage>
</organism>
<evidence type="ECO:0000313" key="3">
    <source>
        <dbReference type="Proteomes" id="UP000886653"/>
    </source>
</evidence>
<feature type="compositionally biased region" description="Polar residues" evidence="1">
    <location>
        <begin position="1"/>
        <end position="16"/>
    </location>
</feature>
<evidence type="ECO:0000313" key="2">
    <source>
        <dbReference type="EMBL" id="KAG0150907.1"/>
    </source>
</evidence>
<feature type="compositionally biased region" description="Basic and acidic residues" evidence="1">
    <location>
        <begin position="101"/>
        <end position="114"/>
    </location>
</feature>
<proteinExistence type="predicted"/>
<sequence>MVLRSNNPSQKSTNTRPFPPGFTPVLPHNFTPPTLYLPPEAFEPTFLSPNLRSPILDSSNRHHHDQSDRPSNSGFSSSSTSSQALKLIKKSVSKLNHHRRSESQNEMDEKRIKVEQQVPKLMRSRSLKSLSRSPSLQFHKRSKSGERLSEKRGMKGEGEEEEEEEEEKDSNLNKRFEETIESIEELETEAIKLAICEKGHKRQRSKEMIPLTSTNLNHEINHLNPPPHHYHHDQKQQDWLKLRLSFDQPSFAVEIG</sequence>
<dbReference type="AlphaFoldDB" id="A0A9P6TFZ1"/>
<feature type="compositionally biased region" description="Low complexity" evidence="1">
    <location>
        <begin position="69"/>
        <end position="82"/>
    </location>
</feature>
<feature type="compositionally biased region" description="Acidic residues" evidence="1">
    <location>
        <begin position="158"/>
        <end position="168"/>
    </location>
</feature>
<feature type="region of interest" description="Disordered" evidence="1">
    <location>
        <begin position="1"/>
        <end position="26"/>
    </location>
</feature>
<name>A0A9P6TFZ1_9BASI</name>